<dbReference type="PANTHER" id="PTHR43245:SF53">
    <property type="entry name" value="EPIMERASE-RELATED"/>
    <property type="match status" value="1"/>
</dbReference>
<evidence type="ECO:0000313" key="3">
    <source>
        <dbReference type="Proteomes" id="UP000034508"/>
    </source>
</evidence>
<dbReference type="InterPro" id="IPR036291">
    <property type="entry name" value="NAD(P)-bd_dom_sf"/>
</dbReference>
<accession>A0A0G0FI87</accession>
<comment type="caution">
    <text evidence="2">The sequence shown here is derived from an EMBL/GenBank/DDBJ whole genome shotgun (WGS) entry which is preliminary data.</text>
</comment>
<dbReference type="SUPFAM" id="SSF51735">
    <property type="entry name" value="NAD(P)-binding Rossmann-fold domains"/>
    <property type="match status" value="1"/>
</dbReference>
<name>A0A0G0FI87_9BACT</name>
<dbReference type="Gene3D" id="3.40.50.720">
    <property type="entry name" value="NAD(P)-binding Rossmann-like Domain"/>
    <property type="match status" value="1"/>
</dbReference>
<proteinExistence type="predicted"/>
<dbReference type="InterPro" id="IPR001509">
    <property type="entry name" value="Epimerase_deHydtase"/>
</dbReference>
<dbReference type="AlphaFoldDB" id="A0A0G0FI87"/>
<evidence type="ECO:0000259" key="1">
    <source>
        <dbReference type="Pfam" id="PF01370"/>
    </source>
</evidence>
<dbReference type="EMBL" id="LBSM01000002">
    <property type="protein sequence ID" value="KKQ18753.1"/>
    <property type="molecule type" value="Genomic_DNA"/>
</dbReference>
<dbReference type="PANTHER" id="PTHR43245">
    <property type="entry name" value="BIFUNCTIONAL POLYMYXIN RESISTANCE PROTEIN ARNA"/>
    <property type="match status" value="1"/>
</dbReference>
<feature type="domain" description="NAD-dependent epimerase/dehydratase" evidence="1">
    <location>
        <begin position="8"/>
        <end position="245"/>
    </location>
</feature>
<gene>
    <name evidence="2" type="ORF">US31_C0002G0098</name>
</gene>
<protein>
    <submittedName>
        <fullName evidence="2">NAD dependent epimerase/dehydratase family protein</fullName>
    </submittedName>
</protein>
<dbReference type="Proteomes" id="UP000034508">
    <property type="component" value="Unassembled WGS sequence"/>
</dbReference>
<dbReference type="PATRIC" id="fig|1618331.3.peg.178"/>
<sequence>MNIKGKKILITGGAGFIGSHIVDELLEEKVGQVIVFDNFIRGTRSNLSQALKSKKVKIIKGDITNFSQINRAMKGVNCVFHEVALWLLDCEKRPRDAFEINVDGTFNVLEACVKNRVKKIVAASSASVYGDGLYFPTDENHPFNNYLFYGASKVADEQLFKVFWKKHGLDYVALRYFNVYGKRQEYSAAYTSVIMKFINKLSARERPEIFGDGSATMDLIYVGDIAKANILSMKSDVTNEVFNVATGVETSLKQLLDILMNLMKAKVEPIYKPYDQQLVSRRCGSTKKAKKMLGFKAEKSVKDGIKLVLDWMIEQNIVPESPKK</sequence>
<organism evidence="2 3">
    <name type="scientific">Berkelbacteria bacterium GW2011_GWA1_36_9</name>
    <dbReference type="NCBI Taxonomy" id="1618331"/>
    <lineage>
        <taxon>Bacteria</taxon>
        <taxon>Candidatus Berkelbacteria</taxon>
    </lineage>
</organism>
<evidence type="ECO:0000313" key="2">
    <source>
        <dbReference type="EMBL" id="KKQ18753.1"/>
    </source>
</evidence>
<dbReference type="Pfam" id="PF01370">
    <property type="entry name" value="Epimerase"/>
    <property type="match status" value="1"/>
</dbReference>
<dbReference type="InterPro" id="IPR050177">
    <property type="entry name" value="Lipid_A_modif_metabolic_enz"/>
</dbReference>
<reference evidence="2 3" key="1">
    <citation type="journal article" date="2015" name="Nature">
        <title>rRNA introns, odd ribosomes, and small enigmatic genomes across a large radiation of phyla.</title>
        <authorList>
            <person name="Brown C.T."/>
            <person name="Hug L.A."/>
            <person name="Thomas B.C."/>
            <person name="Sharon I."/>
            <person name="Castelle C.J."/>
            <person name="Singh A."/>
            <person name="Wilkins M.J."/>
            <person name="Williams K.H."/>
            <person name="Banfield J.F."/>
        </authorList>
    </citation>
    <scope>NUCLEOTIDE SEQUENCE [LARGE SCALE GENOMIC DNA]</scope>
</reference>